<evidence type="ECO:0000313" key="4">
    <source>
        <dbReference type="Proteomes" id="UP000069697"/>
    </source>
</evidence>
<dbReference type="OrthoDB" id="4990at2"/>
<keyword evidence="1" id="KW-0472">Membrane</keyword>
<name>A0A124DYN5_PAEAM</name>
<evidence type="ECO:0000313" key="5">
    <source>
        <dbReference type="Proteomes" id="UP000187134"/>
    </source>
</evidence>
<feature type="transmembrane region" description="Helical" evidence="1">
    <location>
        <begin position="36"/>
        <end position="55"/>
    </location>
</feature>
<dbReference type="RefSeq" id="WP_062837178.1">
    <property type="nucleotide sequence ID" value="NZ_BCNV01000006.1"/>
</dbReference>
<dbReference type="AlphaFoldDB" id="A0A124DYN5"/>
<dbReference type="EMBL" id="BCNV01000006">
    <property type="protein sequence ID" value="GAS84780.1"/>
    <property type="molecule type" value="Genomic_DNA"/>
</dbReference>
<sequence length="283" mass="31597">MTGKDRYENIEIPAQLTDVIHHAQKRATARKSSSQMIRYASVIAACVAFLFVVNIPSVANAMSKIPVVGSIVQVLQFGDGGKVTDGVTIGTETTENTLKINFGMDEGESVAHVPSYKVEHKEAPNRLIFTFQGIRFIDFAQIEKDFLTQPLVKDVYRNIILDDSAIRFVVELKEGVQYSVTEFENPGSMEVKLTSDGKPVPPREVFSLRTEEMPSGEWMGHLAESYPEEDISYLKTSTGKFTAVIGAYDTAEEAELKLKEISERPSYTGDFYMDSWMSNENPK</sequence>
<protein>
    <recommendedName>
        <fullName evidence="6">DUF4179 domain-containing protein</fullName>
    </recommendedName>
</protein>
<accession>A0A124DYN5</accession>
<evidence type="ECO:0000313" key="3">
    <source>
        <dbReference type="EMBL" id="OMF12479.1"/>
    </source>
</evidence>
<keyword evidence="1" id="KW-0812">Transmembrane</keyword>
<reference evidence="2 4" key="1">
    <citation type="journal article" date="2016" name="Genome Announc.">
        <title>Draft Genome Sequence of Paenibacillus amylolyticus Heshi-A3, Isolated from Fermented Rice Bran in a Japanese Fermented Seafood Dish.</title>
        <authorList>
            <person name="Akuzawa S."/>
            <person name="Nagaoka J."/>
            <person name="Kanekatsu M."/>
            <person name="Kubota E."/>
            <person name="Ohtake R."/>
            <person name="Suzuki T."/>
            <person name="Kanesaki Y."/>
        </authorList>
    </citation>
    <scope>NUCLEOTIDE SEQUENCE [LARGE SCALE GENOMIC DNA]</scope>
    <source>
        <strain evidence="2 4">Heshi-A3</strain>
    </source>
</reference>
<evidence type="ECO:0000256" key="1">
    <source>
        <dbReference type="SAM" id="Phobius"/>
    </source>
</evidence>
<dbReference type="EMBL" id="MRTJ01000007">
    <property type="protein sequence ID" value="OMF12479.1"/>
    <property type="molecule type" value="Genomic_DNA"/>
</dbReference>
<comment type="caution">
    <text evidence="2">The sequence shown here is derived from an EMBL/GenBank/DDBJ whole genome shotgun (WGS) entry which is preliminary data.</text>
</comment>
<keyword evidence="1" id="KW-1133">Transmembrane helix</keyword>
<evidence type="ECO:0008006" key="6">
    <source>
        <dbReference type="Google" id="ProtNLM"/>
    </source>
</evidence>
<reference evidence="4" key="2">
    <citation type="submission" date="2016-01" db="EMBL/GenBank/DDBJ databases">
        <title>Draft Genome Sequence of Paenibacillus amylolyticus Heshi-A3 that Was Isolated from Fermented Rice Bran with Aging Salted Mackerel, Which Was Named Heshiko as Traditional Fermented Seafood in Japan.</title>
        <authorList>
            <person name="Akuzawa S."/>
            <person name="Nakagawa J."/>
            <person name="Kanekatsu T."/>
            <person name="Kubota E."/>
            <person name="Ohtake R."/>
            <person name="Suzuki T."/>
            <person name="Kanesaki Y."/>
        </authorList>
    </citation>
    <scope>NUCLEOTIDE SEQUENCE [LARGE SCALE GENOMIC DNA]</scope>
    <source>
        <strain evidence="4">Heshi-A3</strain>
    </source>
</reference>
<proteinExistence type="predicted"/>
<organism evidence="2 4">
    <name type="scientific">Paenibacillus amylolyticus</name>
    <dbReference type="NCBI Taxonomy" id="1451"/>
    <lineage>
        <taxon>Bacteria</taxon>
        <taxon>Bacillati</taxon>
        <taxon>Bacillota</taxon>
        <taxon>Bacilli</taxon>
        <taxon>Bacillales</taxon>
        <taxon>Paenibacillaceae</taxon>
        <taxon>Paenibacillus</taxon>
    </lineage>
</organism>
<reference evidence="3 5" key="3">
    <citation type="submission" date="2016-11" db="EMBL/GenBank/DDBJ databases">
        <title>Paenibacillus species isolates.</title>
        <authorList>
            <person name="Beno S.M."/>
        </authorList>
    </citation>
    <scope>NUCLEOTIDE SEQUENCE [LARGE SCALE GENOMIC DNA]</scope>
    <source>
        <strain evidence="3 5">FSL H8-0246</strain>
    </source>
</reference>
<dbReference type="Proteomes" id="UP000187134">
    <property type="component" value="Unassembled WGS sequence"/>
</dbReference>
<dbReference type="Proteomes" id="UP000069697">
    <property type="component" value="Unassembled WGS sequence"/>
</dbReference>
<evidence type="ECO:0000313" key="2">
    <source>
        <dbReference type="EMBL" id="GAS84780.1"/>
    </source>
</evidence>
<gene>
    <name evidence="3" type="ORF">BK131_17765</name>
    <name evidence="2" type="ORF">PAHA3_4901</name>
</gene>